<name>A0A5B8V0V5_9SPHI</name>
<dbReference type="RefSeq" id="WP_147033903.1">
    <property type="nucleotide sequence ID" value="NZ_CP042436.1"/>
</dbReference>
<evidence type="ECO:0000256" key="3">
    <source>
        <dbReference type="ARBA" id="ARBA00022723"/>
    </source>
</evidence>
<evidence type="ECO:0000256" key="9">
    <source>
        <dbReference type="ARBA" id="ARBA00023235"/>
    </source>
</evidence>
<dbReference type="Pfam" id="PF02518">
    <property type="entry name" value="HATPase_c"/>
    <property type="match status" value="1"/>
</dbReference>
<dbReference type="Gene3D" id="3.30.565.10">
    <property type="entry name" value="Histidine kinase-like ATPase, C-terminal domain"/>
    <property type="match status" value="1"/>
</dbReference>
<dbReference type="InterPro" id="IPR013506">
    <property type="entry name" value="Topo_IIA_bsu_dom2"/>
</dbReference>
<dbReference type="AlphaFoldDB" id="A0A5B8V0V5"/>
<protein>
    <recommendedName>
        <fullName evidence="10">DNA gyrase subunit B</fullName>
        <ecNumber evidence="10">5.6.2.2</ecNumber>
    </recommendedName>
</protein>
<keyword evidence="5 10" id="KW-0067">ATP-binding</keyword>
<dbReference type="InterPro" id="IPR013759">
    <property type="entry name" value="Topo_IIA_B_C"/>
</dbReference>
<feature type="domain" description="Toprim" evidence="11">
    <location>
        <begin position="429"/>
        <end position="548"/>
    </location>
</feature>
<keyword evidence="7 10" id="KW-0799">Topoisomerase</keyword>
<dbReference type="InterPro" id="IPR020568">
    <property type="entry name" value="Ribosomal_Su5_D2-typ_SF"/>
</dbReference>
<comment type="similarity">
    <text evidence="2 10">Belongs to the type II topoisomerase GyrB family.</text>
</comment>
<dbReference type="SMART" id="SM00433">
    <property type="entry name" value="TOP2c"/>
    <property type="match status" value="1"/>
</dbReference>
<comment type="subunit">
    <text evidence="10">Heterotetramer, composed of two GyrA and two GyrB chains. In the heterotetramer, GyrA contains the active site tyrosine that forms a transient covalent intermediate with DNA, while GyrB binds cofactors and catalyzes ATP hydrolysis.</text>
</comment>
<evidence type="ECO:0000256" key="2">
    <source>
        <dbReference type="ARBA" id="ARBA00010708"/>
    </source>
</evidence>
<dbReference type="InterPro" id="IPR001241">
    <property type="entry name" value="Topo_IIA"/>
</dbReference>
<feature type="site" description="Interaction with DNA" evidence="10">
    <location>
        <position position="463"/>
    </location>
</feature>
<feature type="binding site" evidence="10">
    <location>
        <position position="513"/>
    </location>
    <ligand>
        <name>Mg(2+)</name>
        <dbReference type="ChEBI" id="CHEBI:18420"/>
        <label>2</label>
    </ligand>
</feature>
<dbReference type="PANTHER" id="PTHR45866:SF1">
    <property type="entry name" value="DNA GYRASE SUBUNIT B, MITOCHONDRIAL"/>
    <property type="match status" value="1"/>
</dbReference>
<dbReference type="Pfam" id="PF01751">
    <property type="entry name" value="Toprim"/>
    <property type="match status" value="1"/>
</dbReference>
<dbReference type="SMART" id="SM00387">
    <property type="entry name" value="HATPase_c"/>
    <property type="match status" value="1"/>
</dbReference>
<comment type="miscellaneous">
    <text evidence="10">Few gyrases are as efficient as E.coli at forming negative supercoils. Not all organisms have 2 type II topoisomerases; in organisms with a single type II topoisomerase this enzyme also has to decatenate newly replicated chromosomes.</text>
</comment>
<evidence type="ECO:0000313" key="12">
    <source>
        <dbReference type="EMBL" id="QEC65070.1"/>
    </source>
</evidence>
<gene>
    <name evidence="10 12" type="primary">gyrB</name>
    <name evidence="12" type="ORF">FRZ54_21680</name>
</gene>
<dbReference type="EC" id="5.6.2.2" evidence="10"/>
<dbReference type="PROSITE" id="PS00177">
    <property type="entry name" value="TOPOISOMERASE_II"/>
    <property type="match status" value="1"/>
</dbReference>
<dbReference type="FunFam" id="3.40.50.670:FF:000002">
    <property type="entry name" value="DNA gyrase subunit B"/>
    <property type="match status" value="1"/>
</dbReference>
<organism evidence="12 13">
    <name type="scientific">Mucilaginibacter ginsenosidivorans</name>
    <dbReference type="NCBI Taxonomy" id="398053"/>
    <lineage>
        <taxon>Bacteria</taxon>
        <taxon>Pseudomonadati</taxon>
        <taxon>Bacteroidota</taxon>
        <taxon>Sphingobacteriia</taxon>
        <taxon>Sphingobacteriales</taxon>
        <taxon>Sphingobacteriaceae</taxon>
        <taxon>Mucilaginibacter</taxon>
    </lineage>
</organism>
<dbReference type="PRINTS" id="PR00418">
    <property type="entry name" value="TPI2FAMILY"/>
</dbReference>
<dbReference type="GO" id="GO:0006261">
    <property type="term" value="P:DNA-templated DNA replication"/>
    <property type="evidence" value="ECO:0007669"/>
    <property type="project" value="UniProtKB-UniRule"/>
</dbReference>
<dbReference type="CDD" id="cd03366">
    <property type="entry name" value="TOPRIM_TopoIIA_GyrB"/>
    <property type="match status" value="1"/>
</dbReference>
<dbReference type="InterPro" id="IPR006171">
    <property type="entry name" value="TOPRIM_dom"/>
</dbReference>
<keyword evidence="10" id="KW-0963">Cytoplasm</keyword>
<dbReference type="InterPro" id="IPR014721">
    <property type="entry name" value="Ribsml_uS5_D2-typ_fold_subgr"/>
</dbReference>
<dbReference type="FunFam" id="3.30.565.10:FF:000002">
    <property type="entry name" value="DNA gyrase subunit B"/>
    <property type="match status" value="1"/>
</dbReference>
<dbReference type="InterPro" id="IPR018522">
    <property type="entry name" value="TopoIIA_CS"/>
</dbReference>
<evidence type="ECO:0000256" key="4">
    <source>
        <dbReference type="ARBA" id="ARBA00022741"/>
    </source>
</evidence>
<dbReference type="GO" id="GO:0005737">
    <property type="term" value="C:cytoplasm"/>
    <property type="evidence" value="ECO:0007669"/>
    <property type="project" value="UniProtKB-SubCell"/>
</dbReference>
<keyword evidence="9 10" id="KW-0413">Isomerase</keyword>
<dbReference type="InterPro" id="IPR011557">
    <property type="entry name" value="GyrB"/>
</dbReference>
<dbReference type="KEGG" id="mgin:FRZ54_21680"/>
<evidence type="ECO:0000256" key="8">
    <source>
        <dbReference type="ARBA" id="ARBA00023125"/>
    </source>
</evidence>
<dbReference type="FunFam" id="3.30.230.10:FF:000005">
    <property type="entry name" value="DNA gyrase subunit B"/>
    <property type="match status" value="1"/>
</dbReference>
<feature type="binding site" evidence="10">
    <location>
        <position position="435"/>
    </location>
    <ligand>
        <name>Mg(2+)</name>
        <dbReference type="ChEBI" id="CHEBI:18420"/>
        <label>1</label>
        <note>catalytic</note>
    </ligand>
</feature>
<keyword evidence="4 10" id="KW-0547">Nucleotide-binding</keyword>
<comment type="function">
    <text evidence="10">A type II topoisomerase that negatively supercoils closed circular double-stranded (ds) DNA in an ATP-dependent manner to modulate DNA topology and maintain chromosomes in an underwound state. Negative supercoiling favors strand separation, and DNA replication, transcription, recombination and repair, all of which involve strand separation. Also able to catalyze the interconversion of other topological isomers of dsDNA rings, including catenanes and knotted rings. Type II topoisomerases break and join 2 DNA strands simultaneously in an ATP-dependent manner.</text>
</comment>
<evidence type="ECO:0000256" key="1">
    <source>
        <dbReference type="ARBA" id="ARBA00000185"/>
    </source>
</evidence>
<keyword evidence="8" id="KW-0238">DNA-binding</keyword>
<dbReference type="InterPro" id="IPR034160">
    <property type="entry name" value="TOPRIM_GyrB"/>
</dbReference>
<feature type="binding site" evidence="10">
    <location>
        <position position="513"/>
    </location>
    <ligand>
        <name>Mg(2+)</name>
        <dbReference type="ChEBI" id="CHEBI:18420"/>
        <label>1</label>
        <note>catalytic</note>
    </ligand>
</feature>
<comment type="catalytic activity">
    <reaction evidence="1 10">
        <text>ATP-dependent breakage, passage and rejoining of double-stranded DNA.</text>
        <dbReference type="EC" id="5.6.2.2"/>
    </reaction>
</comment>
<dbReference type="InterPro" id="IPR000565">
    <property type="entry name" value="Topo_IIA_B"/>
</dbReference>
<sequence length="652" mass="72477">MSEENKDRSNYSADNIQVLEGLEAVRKRPSMYIGDTGAKGLHHLVYEVVDNSIDEALAGYCDTINVFIHKGNSITVEDNGRGIPTGINTKEQKSALEIVMTVLHAGGKFDKDTYKVSGGLHGVGVSCVNALSTHVKTVVHREGKIFTQEYERGKPLFDVKTIGVSDRTGTIQTFQPDPEIFTQTLEYKYETLATRLRELAFLNKGIKLTLTDERTTGEDGQYLSEVFFSEGGLKEFVKYLDGTRTALIPEPIYVEGMKQGIPVELALQYNDTYSENVHSYVNNINTIEGGTHVAGFRMGLTRTLKSYADKSGLLKNVKVDITGDDFREGLTAVISVKVAEPQFEGQTKTKLGNSEVSGAVNVAVGDILSAYLEENPREARMIVNKVILAATARAAARKAREMVQRKNVMSGSGLPGKLADCANGDPTLCELFLVEGDSAGGTAKQGRNREYQAILPLRGKILNVEKAMEHKIYENEEIKNMFTGLGVSIGTAEDDKELNLSKLRYHKIVIMTDADVDGSHITTLILTFFFRYMKELVEFGYVYIATPPLYLVKKGKEQEYCWTEAQREAAIQRLKGAGKEDSVHTQRYKGLGEMNAEQLWETTMNPETRTLRRVSIENAAECDHTFSMLMGDEVAPRREFIEKNAKYARIDV</sequence>
<keyword evidence="3 10" id="KW-0479">Metal-binding</keyword>
<dbReference type="EMBL" id="CP042436">
    <property type="protein sequence ID" value="QEC65070.1"/>
    <property type="molecule type" value="Genomic_DNA"/>
</dbReference>
<dbReference type="PANTHER" id="PTHR45866">
    <property type="entry name" value="DNA GYRASE/TOPOISOMERASE SUBUNIT B"/>
    <property type="match status" value="1"/>
</dbReference>
<dbReference type="GO" id="GO:0034335">
    <property type="term" value="F:DNA negative supercoiling activity"/>
    <property type="evidence" value="ECO:0007669"/>
    <property type="project" value="UniProtKB-ARBA"/>
</dbReference>
<evidence type="ECO:0000256" key="6">
    <source>
        <dbReference type="ARBA" id="ARBA00022842"/>
    </source>
</evidence>
<evidence type="ECO:0000256" key="5">
    <source>
        <dbReference type="ARBA" id="ARBA00022840"/>
    </source>
</evidence>
<dbReference type="Proteomes" id="UP000321479">
    <property type="component" value="Chromosome"/>
</dbReference>
<comment type="subcellular location">
    <subcellularLocation>
        <location evidence="10">Cytoplasm</location>
    </subcellularLocation>
</comment>
<evidence type="ECO:0000313" key="13">
    <source>
        <dbReference type="Proteomes" id="UP000321479"/>
    </source>
</evidence>
<dbReference type="CDD" id="cd16928">
    <property type="entry name" value="HATPase_GyrB-like"/>
    <property type="match status" value="1"/>
</dbReference>
<keyword evidence="13" id="KW-1185">Reference proteome</keyword>
<evidence type="ECO:0000259" key="11">
    <source>
        <dbReference type="PROSITE" id="PS50880"/>
    </source>
</evidence>
<dbReference type="GO" id="GO:0005524">
    <property type="term" value="F:ATP binding"/>
    <property type="evidence" value="ECO:0007669"/>
    <property type="project" value="UniProtKB-UniRule"/>
</dbReference>
<dbReference type="InterPro" id="IPR002288">
    <property type="entry name" value="DNA_gyrase_B_C"/>
</dbReference>
<accession>A0A5B8V0V5</accession>
<dbReference type="InterPro" id="IPR036890">
    <property type="entry name" value="HATPase_C_sf"/>
</dbReference>
<dbReference type="SUPFAM" id="SSF56719">
    <property type="entry name" value="Type II DNA topoisomerase"/>
    <property type="match status" value="1"/>
</dbReference>
<evidence type="ECO:0000256" key="10">
    <source>
        <dbReference type="HAMAP-Rule" id="MF_01898"/>
    </source>
</evidence>
<dbReference type="GO" id="GO:0005694">
    <property type="term" value="C:chromosome"/>
    <property type="evidence" value="ECO:0007669"/>
    <property type="project" value="InterPro"/>
</dbReference>
<dbReference type="NCBIfam" id="TIGR01059">
    <property type="entry name" value="gyrB"/>
    <property type="match status" value="1"/>
</dbReference>
<dbReference type="NCBIfam" id="NF011501">
    <property type="entry name" value="PRK14939.1"/>
    <property type="match status" value="1"/>
</dbReference>
<dbReference type="OrthoDB" id="9802808at2"/>
<feature type="binding site" evidence="10">
    <location>
        <position position="515"/>
    </location>
    <ligand>
        <name>Mg(2+)</name>
        <dbReference type="ChEBI" id="CHEBI:18420"/>
        <label>2</label>
    </ligand>
</feature>
<reference evidence="12 13" key="1">
    <citation type="journal article" date="2017" name="Curr. Microbiol.">
        <title>Mucilaginibacter ginsenosidivorans sp. nov., Isolated from Soil of Ginseng Field.</title>
        <authorList>
            <person name="Kim M.M."/>
            <person name="Siddiqi M.Z."/>
            <person name="Im W.T."/>
        </authorList>
    </citation>
    <scope>NUCLEOTIDE SEQUENCE [LARGE SCALE GENOMIC DNA]</scope>
    <source>
        <strain evidence="12 13">Gsoil 3017</strain>
    </source>
</reference>
<feature type="site" description="Interaction with DNA" evidence="10">
    <location>
        <position position="460"/>
    </location>
</feature>
<dbReference type="InterPro" id="IPR013760">
    <property type="entry name" value="Topo_IIA-like_dom_sf"/>
</dbReference>
<dbReference type="Gene3D" id="3.30.230.10">
    <property type="match status" value="1"/>
</dbReference>
<proteinExistence type="inferred from homology"/>
<dbReference type="PROSITE" id="PS50880">
    <property type="entry name" value="TOPRIM"/>
    <property type="match status" value="1"/>
</dbReference>
<dbReference type="PRINTS" id="PR01159">
    <property type="entry name" value="DNAGYRASEB"/>
</dbReference>
<dbReference type="SUPFAM" id="SSF54211">
    <property type="entry name" value="Ribosomal protein S5 domain 2-like"/>
    <property type="match status" value="1"/>
</dbReference>
<dbReference type="GO" id="GO:0006265">
    <property type="term" value="P:DNA topological change"/>
    <property type="evidence" value="ECO:0007669"/>
    <property type="project" value="UniProtKB-UniRule"/>
</dbReference>
<dbReference type="SUPFAM" id="SSF55874">
    <property type="entry name" value="ATPase domain of HSP90 chaperone/DNA topoisomerase II/histidine kinase"/>
    <property type="match status" value="1"/>
</dbReference>
<dbReference type="CDD" id="cd00822">
    <property type="entry name" value="TopoII_Trans_DNA_gyrase"/>
    <property type="match status" value="1"/>
</dbReference>
<dbReference type="Gene3D" id="3.40.50.670">
    <property type="match status" value="1"/>
</dbReference>
<comment type="cofactor">
    <cofactor evidence="10">
        <name>Mg(2+)</name>
        <dbReference type="ChEBI" id="CHEBI:18420"/>
    </cofactor>
    <cofactor evidence="10">
        <name>Mn(2+)</name>
        <dbReference type="ChEBI" id="CHEBI:29035"/>
    </cofactor>
    <cofactor evidence="10">
        <name>Ca(2+)</name>
        <dbReference type="ChEBI" id="CHEBI:29108"/>
    </cofactor>
    <text evidence="10">Binds two Mg(2+) per subunit. The magnesium ions form salt bridges with both the protein and the DNA. Can also accept other divalent metal cations, such as Mn(2+) or Ca(2+).</text>
</comment>
<dbReference type="NCBIfam" id="NF004189">
    <property type="entry name" value="PRK05644.1"/>
    <property type="match status" value="1"/>
</dbReference>
<dbReference type="HAMAP" id="MF_01898">
    <property type="entry name" value="GyrB"/>
    <property type="match status" value="1"/>
</dbReference>
<dbReference type="GO" id="GO:0046872">
    <property type="term" value="F:metal ion binding"/>
    <property type="evidence" value="ECO:0007669"/>
    <property type="project" value="UniProtKB-KW"/>
</dbReference>
<dbReference type="Pfam" id="PF00204">
    <property type="entry name" value="DNA_gyraseB"/>
    <property type="match status" value="1"/>
</dbReference>
<dbReference type="GO" id="GO:0003677">
    <property type="term" value="F:DNA binding"/>
    <property type="evidence" value="ECO:0007669"/>
    <property type="project" value="UniProtKB-KW"/>
</dbReference>
<dbReference type="Pfam" id="PF00986">
    <property type="entry name" value="DNA_gyraseB_C"/>
    <property type="match status" value="1"/>
</dbReference>
<dbReference type="InterPro" id="IPR003594">
    <property type="entry name" value="HATPase_dom"/>
</dbReference>
<keyword evidence="6 10" id="KW-0460">Magnesium</keyword>
<evidence type="ECO:0000256" key="7">
    <source>
        <dbReference type="ARBA" id="ARBA00023029"/>
    </source>
</evidence>